<dbReference type="Proteomes" id="UP000050554">
    <property type="component" value="Unassembled WGS sequence"/>
</dbReference>
<dbReference type="InterPro" id="IPR014016">
    <property type="entry name" value="UvrD-like_ATP-bd"/>
</dbReference>
<feature type="compositionally biased region" description="Basic and acidic residues" evidence="7">
    <location>
        <begin position="507"/>
        <end position="519"/>
    </location>
</feature>
<dbReference type="Gene3D" id="3.40.50.300">
    <property type="entry name" value="P-loop containing nucleotide triphosphate hydrolases"/>
    <property type="match status" value="2"/>
</dbReference>
<organism evidence="9 10">
    <name type="scientific">Pseudomonas syringae pv. ribicola</name>
    <dbReference type="NCBI Taxonomy" id="55398"/>
    <lineage>
        <taxon>Bacteria</taxon>
        <taxon>Pseudomonadati</taxon>
        <taxon>Pseudomonadota</taxon>
        <taxon>Gammaproteobacteria</taxon>
        <taxon>Pseudomonadales</taxon>
        <taxon>Pseudomonadaceae</taxon>
        <taxon>Pseudomonas</taxon>
    </lineage>
</organism>
<sequence length="660" mass="73442">MSSELQSLGNERDAHIVEDICGYITAVPPRSFFLFAGAGSGKTRTLVEVLRRITGVVQHEAGSQYAQKLRSRGQSVSVITYTKNATAVVTSRLGENYLTAVSTIHSFCWELIKGFDEDIKDALLARCAKKLEDAKAYAAGKVRGESDTDRRKYAEIEAQVDEIRGTDAFIYHPDRNTYGAGALSHTEVLEATAWLIRERPTLQRILEDRHPLILIDESQDTMKNVLDALFELTQNRPCQITLGLLGDHRQRIYPDGHDDLPSHVPEGWARPALQMNHRSQQRIVDLINKIWDADIEGRTQPKTGVPQHSRTEKNGGTVHIFIGDTKVSTAEKILKEAECALVMAEQSSYAAWRDNARGYKTLALEHKLAAKRGDFFEAYYAMDLLDKDAATPKSNGERSGPSMVRPLLGPMLELAKCVQLDGSINEFSTMEVLRRNGALANVPQTNAERQSLLGNIQAAVMKFAAATSKPDATVRQVLEPVLEGELFEADFRLVHAYEDSSPPPPDPKPRAKEAKEDRRKRGWHAFFNTPWQQISRYSAYLGGETELATHQVVKGSEFKHVLVVMDDEEAGGTLFSYDKLFGAEGLSPADLENVSEGNETAIDRTLRLLYVTCSRAEESLALVLWAKDPNAALVAIRRSEWFTTDEVTALNRPPVTVLPE</sequence>
<evidence type="ECO:0000256" key="7">
    <source>
        <dbReference type="SAM" id="MobiDB-lite"/>
    </source>
</evidence>
<accession>A0A0P9YWN6</accession>
<evidence type="ECO:0000256" key="6">
    <source>
        <dbReference type="PROSITE-ProRule" id="PRU00560"/>
    </source>
</evidence>
<keyword evidence="3 6" id="KW-0347">Helicase</keyword>
<dbReference type="SUPFAM" id="SSF52540">
    <property type="entry name" value="P-loop containing nucleoside triphosphate hydrolases"/>
    <property type="match status" value="1"/>
</dbReference>
<reference evidence="9 10" key="1">
    <citation type="submission" date="2015-09" db="EMBL/GenBank/DDBJ databases">
        <title>Genome announcement of multiple Pseudomonas syringae strains.</title>
        <authorList>
            <person name="Thakur S."/>
            <person name="Wang P.W."/>
            <person name="Gong Y."/>
            <person name="Weir B.S."/>
            <person name="Guttman D.S."/>
        </authorList>
    </citation>
    <scope>NUCLEOTIDE SEQUENCE [LARGE SCALE GENOMIC DNA]</scope>
    <source>
        <strain evidence="9 10">ICMP3882</strain>
    </source>
</reference>
<evidence type="ECO:0000313" key="9">
    <source>
        <dbReference type="EMBL" id="KPY43603.1"/>
    </source>
</evidence>
<dbReference type="GO" id="GO:0005524">
    <property type="term" value="F:ATP binding"/>
    <property type="evidence" value="ECO:0007669"/>
    <property type="project" value="UniProtKB-UniRule"/>
</dbReference>
<protein>
    <recommendedName>
        <fullName evidence="5">DNA 3'-5' helicase II</fullName>
    </recommendedName>
</protein>
<dbReference type="GO" id="GO:0016787">
    <property type="term" value="F:hydrolase activity"/>
    <property type="evidence" value="ECO:0007669"/>
    <property type="project" value="UniProtKB-UniRule"/>
</dbReference>
<dbReference type="RefSeq" id="WP_004882463.1">
    <property type="nucleotide sequence ID" value="NZ_LJRF01000185.1"/>
</dbReference>
<comment type="caution">
    <text evidence="9">The sequence shown here is derived from an EMBL/GenBank/DDBJ whole genome shotgun (WGS) entry which is preliminary data.</text>
</comment>
<evidence type="ECO:0000256" key="5">
    <source>
        <dbReference type="ARBA" id="ARBA00034923"/>
    </source>
</evidence>
<dbReference type="PROSITE" id="PS51198">
    <property type="entry name" value="UVRD_HELICASE_ATP_BIND"/>
    <property type="match status" value="1"/>
</dbReference>
<dbReference type="InterPro" id="IPR027417">
    <property type="entry name" value="P-loop_NTPase"/>
</dbReference>
<keyword evidence="2 6" id="KW-0378">Hydrolase</keyword>
<dbReference type="PANTHER" id="PTHR11070:SF2">
    <property type="entry name" value="ATP-DEPENDENT DNA HELICASE SRS2"/>
    <property type="match status" value="1"/>
</dbReference>
<dbReference type="AlphaFoldDB" id="A0A0P9YWN6"/>
<dbReference type="EMBL" id="LJRF01000185">
    <property type="protein sequence ID" value="KPY43603.1"/>
    <property type="molecule type" value="Genomic_DNA"/>
</dbReference>
<evidence type="ECO:0000256" key="2">
    <source>
        <dbReference type="ARBA" id="ARBA00022801"/>
    </source>
</evidence>
<evidence type="ECO:0000256" key="4">
    <source>
        <dbReference type="ARBA" id="ARBA00022840"/>
    </source>
</evidence>
<evidence type="ECO:0000259" key="8">
    <source>
        <dbReference type="PROSITE" id="PS51198"/>
    </source>
</evidence>
<keyword evidence="1 6" id="KW-0547">Nucleotide-binding</keyword>
<feature type="binding site" evidence="6">
    <location>
        <begin position="36"/>
        <end position="43"/>
    </location>
    <ligand>
        <name>ATP</name>
        <dbReference type="ChEBI" id="CHEBI:30616"/>
    </ligand>
</feature>
<name>A0A0P9YWN6_PSESI</name>
<proteinExistence type="predicted"/>
<dbReference type="GO" id="GO:0043138">
    <property type="term" value="F:3'-5' DNA helicase activity"/>
    <property type="evidence" value="ECO:0007669"/>
    <property type="project" value="TreeGrafter"/>
</dbReference>
<evidence type="ECO:0000313" key="10">
    <source>
        <dbReference type="Proteomes" id="UP000050554"/>
    </source>
</evidence>
<feature type="domain" description="UvrD-like helicase ATP-binding" evidence="8">
    <location>
        <begin position="15"/>
        <end position="300"/>
    </location>
</feature>
<gene>
    <name evidence="9" type="ORF">ALO47_02687</name>
</gene>
<dbReference type="PATRIC" id="fig|55398.3.peg.3413"/>
<dbReference type="GO" id="GO:0000725">
    <property type="term" value="P:recombinational repair"/>
    <property type="evidence" value="ECO:0007669"/>
    <property type="project" value="TreeGrafter"/>
</dbReference>
<dbReference type="PANTHER" id="PTHR11070">
    <property type="entry name" value="UVRD / RECB / PCRA DNA HELICASE FAMILY MEMBER"/>
    <property type="match status" value="1"/>
</dbReference>
<evidence type="ECO:0000256" key="3">
    <source>
        <dbReference type="ARBA" id="ARBA00022806"/>
    </source>
</evidence>
<evidence type="ECO:0000256" key="1">
    <source>
        <dbReference type="ARBA" id="ARBA00022741"/>
    </source>
</evidence>
<dbReference type="InterPro" id="IPR000212">
    <property type="entry name" value="DNA_helicase_UvrD/REP"/>
</dbReference>
<feature type="region of interest" description="Disordered" evidence="7">
    <location>
        <begin position="497"/>
        <end position="519"/>
    </location>
</feature>
<dbReference type="GO" id="GO:0003677">
    <property type="term" value="F:DNA binding"/>
    <property type="evidence" value="ECO:0007669"/>
    <property type="project" value="InterPro"/>
</dbReference>
<dbReference type="Pfam" id="PF13245">
    <property type="entry name" value="AAA_19"/>
    <property type="match status" value="1"/>
</dbReference>
<keyword evidence="4 6" id="KW-0067">ATP-binding</keyword>